<evidence type="ECO:0000313" key="5">
    <source>
        <dbReference type="Proteomes" id="UP001548189"/>
    </source>
</evidence>
<dbReference type="RefSeq" id="WP_353897304.1">
    <property type="nucleotide sequence ID" value="NZ_JBEVCJ010000026.1"/>
</dbReference>
<dbReference type="SUPFAM" id="SSF55811">
    <property type="entry name" value="Nudix"/>
    <property type="match status" value="1"/>
</dbReference>
<dbReference type="PROSITE" id="PS00893">
    <property type="entry name" value="NUDIX_BOX"/>
    <property type="match status" value="1"/>
</dbReference>
<dbReference type="Proteomes" id="UP001548189">
    <property type="component" value="Unassembled WGS sequence"/>
</dbReference>
<dbReference type="InterPro" id="IPR000086">
    <property type="entry name" value="NUDIX_hydrolase_dom"/>
</dbReference>
<dbReference type="EMBL" id="JBEVCJ010000026">
    <property type="protein sequence ID" value="MET1256721.1"/>
    <property type="molecule type" value="Genomic_DNA"/>
</dbReference>
<evidence type="ECO:0000313" key="4">
    <source>
        <dbReference type="EMBL" id="MET1256721.1"/>
    </source>
</evidence>
<protein>
    <submittedName>
        <fullName evidence="4">ADP compounds hydrolase NudE</fullName>
        <ecNumber evidence="4">3.6.1.-</ecNumber>
    </submittedName>
</protein>
<dbReference type="Pfam" id="PF00293">
    <property type="entry name" value="NUDIX"/>
    <property type="match status" value="1"/>
</dbReference>
<organism evidence="4 5">
    <name type="scientific">Aliikangiella maris</name>
    <dbReference type="NCBI Taxonomy" id="3162458"/>
    <lineage>
        <taxon>Bacteria</taxon>
        <taxon>Pseudomonadati</taxon>
        <taxon>Pseudomonadota</taxon>
        <taxon>Gammaproteobacteria</taxon>
        <taxon>Oceanospirillales</taxon>
        <taxon>Pleioneaceae</taxon>
        <taxon>Aliikangiella</taxon>
    </lineage>
</organism>
<comment type="cofactor">
    <cofactor evidence="1">
        <name>Mg(2+)</name>
        <dbReference type="ChEBI" id="CHEBI:18420"/>
    </cofactor>
</comment>
<reference evidence="4 5" key="1">
    <citation type="submission" date="2024-06" db="EMBL/GenBank/DDBJ databases">
        <authorList>
            <person name="Li F."/>
        </authorList>
    </citation>
    <scope>NUCLEOTIDE SEQUENCE [LARGE SCALE GENOMIC DNA]</scope>
    <source>
        <strain evidence="4 5">GXAS 311</strain>
    </source>
</reference>
<proteinExistence type="predicted"/>
<dbReference type="NCBIfam" id="NF008736">
    <property type="entry name" value="PRK11762.1"/>
    <property type="match status" value="1"/>
</dbReference>
<feature type="domain" description="Nudix hydrolase" evidence="3">
    <location>
        <begin position="41"/>
        <end position="170"/>
    </location>
</feature>
<dbReference type="Gene3D" id="3.90.79.10">
    <property type="entry name" value="Nucleoside Triphosphate Pyrophosphohydrolase"/>
    <property type="match status" value="1"/>
</dbReference>
<dbReference type="CDD" id="cd24156">
    <property type="entry name" value="NUDIX_ADPRase_NudE"/>
    <property type="match status" value="1"/>
</dbReference>
<dbReference type="InterPro" id="IPR020084">
    <property type="entry name" value="NUDIX_hydrolase_CS"/>
</dbReference>
<keyword evidence="5" id="KW-1185">Reference proteome</keyword>
<dbReference type="GO" id="GO:0016787">
    <property type="term" value="F:hydrolase activity"/>
    <property type="evidence" value="ECO:0007669"/>
    <property type="project" value="UniProtKB-KW"/>
</dbReference>
<dbReference type="PANTHER" id="PTHR11839">
    <property type="entry name" value="UDP/ADP-SUGAR PYROPHOSPHATASE"/>
    <property type="match status" value="1"/>
</dbReference>
<evidence type="ECO:0000256" key="2">
    <source>
        <dbReference type="ARBA" id="ARBA00022801"/>
    </source>
</evidence>
<dbReference type="PROSITE" id="PS51462">
    <property type="entry name" value="NUDIX"/>
    <property type="match status" value="1"/>
</dbReference>
<comment type="caution">
    <text evidence="4">The sequence shown here is derived from an EMBL/GenBank/DDBJ whole genome shotgun (WGS) entry which is preliminary data.</text>
</comment>
<evidence type="ECO:0000256" key="1">
    <source>
        <dbReference type="ARBA" id="ARBA00001946"/>
    </source>
</evidence>
<name>A0ABV2BXQ9_9GAMM</name>
<dbReference type="PANTHER" id="PTHR11839:SF12">
    <property type="entry name" value="ADP COMPOUNDS HYDROLASE NUDE"/>
    <property type="match status" value="1"/>
</dbReference>
<keyword evidence="2 4" id="KW-0378">Hydrolase</keyword>
<gene>
    <name evidence="4" type="primary">nudE</name>
    <name evidence="4" type="ORF">ABVT43_16385</name>
</gene>
<sequence length="184" mass="20816">MAKKPQIIQQKQIAKTRLFCIEELALKFSNGEERIFERMVSGRSGAVMIIAVTDNKEFILIREYSAGTHDYQLAFPKGLMEEGETIVQAANRELMEEVGYGAKQLTPLKSMSLAPGYFSHQMNLILAQDLYPEKLPGDEPEPLELVFWPIDEIDSLLQQTDFTEARSIAGLLLAKRYLTQEAAF</sequence>
<dbReference type="EC" id="3.6.1.-" evidence="4"/>
<accession>A0ABV2BXQ9</accession>
<evidence type="ECO:0000259" key="3">
    <source>
        <dbReference type="PROSITE" id="PS51462"/>
    </source>
</evidence>
<dbReference type="InterPro" id="IPR015797">
    <property type="entry name" value="NUDIX_hydrolase-like_dom_sf"/>
</dbReference>